<keyword evidence="2" id="KW-0812">Transmembrane</keyword>
<name>A0A0A0BXQ6_9CELL</name>
<feature type="region of interest" description="Disordered" evidence="1">
    <location>
        <begin position="1"/>
        <end position="68"/>
    </location>
</feature>
<sequence>MLGARQEHAGGPRTTTQSSAARREGDDMSGAPGTSNGPTAPPPVPTPAPLATAGPAAEPPDPTPDGAPLRAEQRRVLDVLLHRFDDAYGWWQKAYSTAAETALSFVGLAIIVAVLAIEAVPGYDPFDTAELVALVVAATVITLAGVTGRAVTVTAATRAQRSGNEALLAAADMLKQTREPPGGDS</sequence>
<reference evidence="3 4" key="1">
    <citation type="submission" date="2013-08" db="EMBL/GenBank/DDBJ databases">
        <title>Genome sequencing of Cellulomonas carbonis T26.</title>
        <authorList>
            <person name="Chen F."/>
            <person name="Li Y."/>
            <person name="Wang G."/>
        </authorList>
    </citation>
    <scope>NUCLEOTIDE SEQUENCE [LARGE SCALE GENOMIC DNA]</scope>
    <source>
        <strain evidence="3 4">T26</strain>
    </source>
</reference>
<evidence type="ECO:0000313" key="3">
    <source>
        <dbReference type="EMBL" id="KGM12686.1"/>
    </source>
</evidence>
<organism evidence="3 4">
    <name type="scientific">Cellulomonas carbonis T26</name>
    <dbReference type="NCBI Taxonomy" id="947969"/>
    <lineage>
        <taxon>Bacteria</taxon>
        <taxon>Bacillati</taxon>
        <taxon>Actinomycetota</taxon>
        <taxon>Actinomycetes</taxon>
        <taxon>Micrococcales</taxon>
        <taxon>Cellulomonadaceae</taxon>
        <taxon>Cellulomonas</taxon>
    </lineage>
</organism>
<feature type="compositionally biased region" description="Pro residues" evidence="1">
    <location>
        <begin position="39"/>
        <end position="48"/>
    </location>
</feature>
<protein>
    <submittedName>
        <fullName evidence="3">Uncharacterized protein</fullName>
    </submittedName>
</protein>
<comment type="caution">
    <text evidence="3">The sequence shown here is derived from an EMBL/GenBank/DDBJ whole genome shotgun (WGS) entry which is preliminary data.</text>
</comment>
<reference evidence="3 4" key="2">
    <citation type="journal article" date="2015" name="Stand. Genomic Sci.">
        <title>Draft genome sequence of Cellulomonas carbonis T26(T) and comparative analysis of six Cellulomonas genomes.</title>
        <authorList>
            <person name="Zhuang W."/>
            <person name="Zhang S."/>
            <person name="Xia X."/>
            <person name="Wang G."/>
        </authorList>
    </citation>
    <scope>NUCLEOTIDE SEQUENCE [LARGE SCALE GENOMIC DNA]</scope>
    <source>
        <strain evidence="3 4">T26</strain>
    </source>
</reference>
<feature type="compositionally biased region" description="Basic and acidic residues" evidence="1">
    <location>
        <begin position="1"/>
        <end position="10"/>
    </location>
</feature>
<proteinExistence type="predicted"/>
<dbReference type="Proteomes" id="UP000029839">
    <property type="component" value="Unassembled WGS sequence"/>
</dbReference>
<evidence type="ECO:0000313" key="4">
    <source>
        <dbReference type="Proteomes" id="UP000029839"/>
    </source>
</evidence>
<keyword evidence="2" id="KW-1133">Transmembrane helix</keyword>
<gene>
    <name evidence="3" type="ORF">N868_06975</name>
</gene>
<dbReference type="EMBL" id="AXCY01000002">
    <property type="protein sequence ID" value="KGM12686.1"/>
    <property type="molecule type" value="Genomic_DNA"/>
</dbReference>
<feature type="transmembrane region" description="Helical" evidence="2">
    <location>
        <begin position="132"/>
        <end position="151"/>
    </location>
</feature>
<evidence type="ECO:0000256" key="2">
    <source>
        <dbReference type="SAM" id="Phobius"/>
    </source>
</evidence>
<evidence type="ECO:0000256" key="1">
    <source>
        <dbReference type="SAM" id="MobiDB-lite"/>
    </source>
</evidence>
<dbReference type="AlphaFoldDB" id="A0A0A0BXQ6"/>
<keyword evidence="2" id="KW-0472">Membrane</keyword>
<keyword evidence="4" id="KW-1185">Reference proteome</keyword>
<feature type="transmembrane region" description="Helical" evidence="2">
    <location>
        <begin position="102"/>
        <end position="120"/>
    </location>
</feature>
<accession>A0A0A0BXQ6</accession>